<proteinExistence type="predicted"/>
<protein>
    <submittedName>
        <fullName evidence="1">Uncharacterized protein</fullName>
    </submittedName>
</protein>
<evidence type="ECO:0000313" key="2">
    <source>
        <dbReference type="Proteomes" id="UP000032534"/>
    </source>
</evidence>
<keyword evidence="2" id="KW-1185">Reference proteome</keyword>
<name>A0A0D7WWR1_9BACL</name>
<dbReference type="RefSeq" id="WP_044648496.1">
    <property type="nucleotide sequence ID" value="NZ_JTHP01000065.1"/>
</dbReference>
<accession>A0A0D7WWR1</accession>
<sequence>MPRTSGPIQNNGLATTLILAIRNSSTVQLPMVQLEVFIITGNGLPKTPIAHELFSVHPLSNIIKTYSIAGALGYELQADTTSGSDFTANIFTMDENGNLIDAQRVLGSETVPTAAFTPVP</sequence>
<dbReference type="Proteomes" id="UP000032534">
    <property type="component" value="Unassembled WGS sequence"/>
</dbReference>
<dbReference type="OrthoDB" id="2642507at2"/>
<dbReference type="AlphaFoldDB" id="A0A0D7WWR1"/>
<reference evidence="1 2" key="1">
    <citation type="submission" date="2014-11" db="EMBL/GenBank/DDBJ databases">
        <title>Draft Genome Sequences of Paenibacillus polymyxa NRRL B-30509 and Paenibacillus terrae NRRL B-30644, Strains from a Poultry Environment that Produce Tridecaptin A and Paenicidins.</title>
        <authorList>
            <person name="van Belkum M.J."/>
            <person name="Lohans C.T."/>
            <person name="Vederas J.C."/>
        </authorList>
    </citation>
    <scope>NUCLEOTIDE SEQUENCE [LARGE SCALE GENOMIC DNA]</scope>
    <source>
        <strain evidence="1 2">NRRL B-30644</strain>
    </source>
</reference>
<evidence type="ECO:0000313" key="1">
    <source>
        <dbReference type="EMBL" id="KJD43168.1"/>
    </source>
</evidence>
<dbReference type="PATRIC" id="fig|159743.3.peg.5335"/>
<comment type="caution">
    <text evidence="1">The sequence shown here is derived from an EMBL/GenBank/DDBJ whole genome shotgun (WGS) entry which is preliminary data.</text>
</comment>
<organism evidence="1 2">
    <name type="scientific">Paenibacillus terrae</name>
    <dbReference type="NCBI Taxonomy" id="159743"/>
    <lineage>
        <taxon>Bacteria</taxon>
        <taxon>Bacillati</taxon>
        <taxon>Bacillota</taxon>
        <taxon>Bacilli</taxon>
        <taxon>Bacillales</taxon>
        <taxon>Paenibacillaceae</taxon>
        <taxon>Paenibacillus</taxon>
    </lineage>
</organism>
<gene>
    <name evidence="1" type="ORF">QD47_24040</name>
</gene>
<dbReference type="EMBL" id="JTHP01000065">
    <property type="protein sequence ID" value="KJD43168.1"/>
    <property type="molecule type" value="Genomic_DNA"/>
</dbReference>